<evidence type="ECO:0000256" key="1">
    <source>
        <dbReference type="ARBA" id="ARBA00023125"/>
    </source>
</evidence>
<feature type="DNA-binding region" description="H-T-H motif" evidence="2">
    <location>
        <begin position="22"/>
        <end position="41"/>
    </location>
</feature>
<dbReference type="SUPFAM" id="SSF46689">
    <property type="entry name" value="Homeodomain-like"/>
    <property type="match status" value="1"/>
</dbReference>
<keyword evidence="5" id="KW-1185">Reference proteome</keyword>
<dbReference type="Proteomes" id="UP000064893">
    <property type="component" value="Chromosome"/>
</dbReference>
<dbReference type="GO" id="GO:0003677">
    <property type="term" value="F:DNA binding"/>
    <property type="evidence" value="ECO:0007669"/>
    <property type="project" value="UniProtKB-UniRule"/>
</dbReference>
<dbReference type="EMBL" id="CP013118">
    <property type="protein sequence ID" value="ALO14549.1"/>
    <property type="molecule type" value="Genomic_DNA"/>
</dbReference>
<dbReference type="Pfam" id="PF00440">
    <property type="entry name" value="TetR_N"/>
    <property type="match status" value="1"/>
</dbReference>
<proteinExistence type="predicted"/>
<evidence type="ECO:0000256" key="2">
    <source>
        <dbReference type="PROSITE-ProRule" id="PRU00335"/>
    </source>
</evidence>
<organism evidence="4 5">
    <name type="scientific">Salinivirga cyanobacteriivorans</name>
    <dbReference type="NCBI Taxonomy" id="1307839"/>
    <lineage>
        <taxon>Bacteria</taxon>
        <taxon>Pseudomonadati</taxon>
        <taxon>Bacteroidota</taxon>
        <taxon>Bacteroidia</taxon>
        <taxon>Bacteroidales</taxon>
        <taxon>Salinivirgaceae</taxon>
        <taxon>Salinivirga</taxon>
    </lineage>
</organism>
<dbReference type="RefSeq" id="WP_057952088.1">
    <property type="nucleotide sequence ID" value="NZ_CP013118.1"/>
</dbReference>
<dbReference type="InterPro" id="IPR001647">
    <property type="entry name" value="HTH_TetR"/>
</dbReference>
<dbReference type="Gene3D" id="1.10.357.10">
    <property type="entry name" value="Tetracycline Repressor, domain 2"/>
    <property type="match status" value="1"/>
</dbReference>
<evidence type="ECO:0000313" key="5">
    <source>
        <dbReference type="Proteomes" id="UP000064893"/>
    </source>
</evidence>
<dbReference type="Gene3D" id="1.10.10.60">
    <property type="entry name" value="Homeodomain-like"/>
    <property type="match status" value="1"/>
</dbReference>
<dbReference type="OrthoDB" id="881297at2"/>
<dbReference type="STRING" id="1307839.L21SP5_00879"/>
<dbReference type="InterPro" id="IPR050624">
    <property type="entry name" value="HTH-type_Tx_Regulator"/>
</dbReference>
<accession>A0A0S2HX49</accession>
<dbReference type="AlphaFoldDB" id="A0A0S2HX49"/>
<dbReference type="PATRIC" id="fig|1307839.3.peg.930"/>
<evidence type="ECO:0000313" key="4">
    <source>
        <dbReference type="EMBL" id="ALO14549.1"/>
    </source>
</evidence>
<dbReference type="InterPro" id="IPR009057">
    <property type="entry name" value="Homeodomain-like_sf"/>
</dbReference>
<dbReference type="PANTHER" id="PTHR43479:SF11">
    <property type="entry name" value="ACREF_ENVCD OPERON REPRESSOR-RELATED"/>
    <property type="match status" value="1"/>
</dbReference>
<sequence length="193" mass="22161">MKQKIANKAKEMFLRFGYSKITLAEISAEMGISKKTIYNHFESKDALLYYIIDQSRVQFENEIHEIEASSNQAFREMVMQILSLLGIWVSDLRTFTQDLAKNHPEAKKYLNDIRKDVIIKHAMRIMEKGKKQGLLDNDARSALALFIFLATAEKVSDTDYHKDLPAELTAGFPANPADLFQNIIEIIYQGIKK</sequence>
<dbReference type="PRINTS" id="PR00455">
    <property type="entry name" value="HTHTETR"/>
</dbReference>
<dbReference type="PANTHER" id="PTHR43479">
    <property type="entry name" value="ACREF/ENVCD OPERON REPRESSOR-RELATED"/>
    <property type="match status" value="1"/>
</dbReference>
<gene>
    <name evidence="4" type="primary">ttgR</name>
    <name evidence="4" type="ORF">L21SP5_00879</name>
</gene>
<evidence type="ECO:0000259" key="3">
    <source>
        <dbReference type="PROSITE" id="PS50977"/>
    </source>
</evidence>
<protein>
    <submittedName>
        <fullName evidence="4">Toluene efflux pump ttgABC operon repressor</fullName>
    </submittedName>
</protein>
<dbReference type="KEGG" id="blq:L21SP5_00879"/>
<reference evidence="4 5" key="1">
    <citation type="submission" date="2015-11" db="EMBL/GenBank/DDBJ databases">
        <title>Description and complete genome sequence of a novel strain predominating in hypersaline microbial mats and representing a new family of the Bacteriodetes phylum.</title>
        <authorList>
            <person name="Spring S."/>
            <person name="Bunk B."/>
            <person name="Sproer C."/>
            <person name="Klenk H.-P."/>
        </authorList>
    </citation>
    <scope>NUCLEOTIDE SEQUENCE [LARGE SCALE GENOMIC DNA]</scope>
    <source>
        <strain evidence="4 5">L21-Spi-D4</strain>
    </source>
</reference>
<dbReference type="PROSITE" id="PS50977">
    <property type="entry name" value="HTH_TETR_2"/>
    <property type="match status" value="1"/>
</dbReference>
<keyword evidence="1 2" id="KW-0238">DNA-binding</keyword>
<name>A0A0S2HX49_9BACT</name>
<feature type="domain" description="HTH tetR-type" evidence="3">
    <location>
        <begin position="1"/>
        <end position="59"/>
    </location>
</feature>